<dbReference type="InterPro" id="IPR028082">
    <property type="entry name" value="Peripla_BP_I"/>
</dbReference>
<dbReference type="Pfam" id="PF13458">
    <property type="entry name" value="Peripla_BP_6"/>
    <property type="match status" value="1"/>
</dbReference>
<organism evidence="4 5">
    <name type="scientific">Bradyrhizobium barranii subsp. apii</name>
    <dbReference type="NCBI Taxonomy" id="2819348"/>
    <lineage>
        <taxon>Bacteria</taxon>
        <taxon>Pseudomonadati</taxon>
        <taxon>Pseudomonadota</taxon>
        <taxon>Alphaproteobacteria</taxon>
        <taxon>Hyphomicrobiales</taxon>
        <taxon>Nitrobacteraceae</taxon>
        <taxon>Bradyrhizobium</taxon>
        <taxon>Bradyrhizobium barranii</taxon>
    </lineage>
</organism>
<dbReference type="PANTHER" id="PTHR47628:SF1">
    <property type="entry name" value="ALIPHATIC AMIDASE EXPRESSION-REGULATING PROTEIN"/>
    <property type="match status" value="1"/>
</dbReference>
<dbReference type="PROSITE" id="PS51318">
    <property type="entry name" value="TAT"/>
    <property type="match status" value="1"/>
</dbReference>
<dbReference type="InterPro" id="IPR019546">
    <property type="entry name" value="TAT_signal_bac_arc"/>
</dbReference>
<dbReference type="SUPFAM" id="SSF53822">
    <property type="entry name" value="Periplasmic binding protein-like I"/>
    <property type="match status" value="1"/>
</dbReference>
<gene>
    <name evidence="4" type="ORF">HAP41_0000043275</name>
</gene>
<dbReference type="Gene3D" id="3.40.50.2300">
    <property type="match status" value="2"/>
</dbReference>
<keyword evidence="2" id="KW-0732">Signal</keyword>
<dbReference type="NCBIfam" id="TIGR01409">
    <property type="entry name" value="TAT_signal_seq"/>
    <property type="match status" value="1"/>
</dbReference>
<reference evidence="4" key="2">
    <citation type="submission" date="2022-04" db="EMBL/GenBank/DDBJ databases">
        <authorList>
            <person name="Bromfield E.S.P."/>
            <person name="Cloutier S."/>
        </authorList>
    </citation>
    <scope>NUCLEOTIDE SEQUENCE</scope>
    <source>
        <strain evidence="4">1S5</strain>
    </source>
</reference>
<evidence type="ECO:0000259" key="3">
    <source>
        <dbReference type="Pfam" id="PF13458"/>
    </source>
</evidence>
<evidence type="ECO:0000256" key="2">
    <source>
        <dbReference type="ARBA" id="ARBA00022729"/>
    </source>
</evidence>
<dbReference type="CDD" id="cd06331">
    <property type="entry name" value="PBP1_AmiC-like"/>
    <property type="match status" value="1"/>
</dbReference>
<dbReference type="AlphaFoldDB" id="A0A8T5UY73"/>
<dbReference type="RefSeq" id="WP_166075492.1">
    <property type="nucleotide sequence ID" value="NZ_CP096255.1"/>
</dbReference>
<dbReference type="InterPro" id="IPR028081">
    <property type="entry name" value="Leu-bd"/>
</dbReference>
<dbReference type="Proteomes" id="UP000551709">
    <property type="component" value="Chromosome"/>
</dbReference>
<accession>A0A8T5UY73</accession>
<evidence type="ECO:0000313" key="4">
    <source>
        <dbReference type="EMBL" id="UPT86968.1"/>
    </source>
</evidence>
<protein>
    <submittedName>
        <fullName evidence="4">Substrate-binding protein</fullName>
    </submittedName>
</protein>
<evidence type="ECO:0000256" key="1">
    <source>
        <dbReference type="ARBA" id="ARBA00010062"/>
    </source>
</evidence>
<dbReference type="PANTHER" id="PTHR47628">
    <property type="match status" value="1"/>
</dbReference>
<dbReference type="InterPro" id="IPR006311">
    <property type="entry name" value="TAT_signal"/>
</dbReference>
<dbReference type="EMBL" id="CP096255">
    <property type="protein sequence ID" value="UPT86968.1"/>
    <property type="molecule type" value="Genomic_DNA"/>
</dbReference>
<sequence>MPRKDASNISRRSFLTVATATVSALGTGVGTWSVRPADAAQGEAVRVGVATDLTGVLGFAGTADANVARLLVKQINDAGGLLGRPVELYVEDTASDEATAVVAARKLVMQHKVHVVLGGILSSTRVSMRDVIAGRGKGLYIYPQLYEGGECTPYVYCTGPTPAQQCDTLIPWLIANGGKRFALPGANFLWPRKINEYARVKIQEHGGEVVFEEYHTPDQTEFGATVSRILSEKVNVVFNTISPPGVGAFFKQLHQAGFNANGGRLSCAYYDENMLGMNRPEEIEGLANCLDYFRAVADEDSVSGEIQKAYDNAFPGGALLSAGSAATGTYRGLMLWAKAVQKVGKTDREAVAEAIDNASIDKAPGGPAGMVPGSRHCEMRMYIASAENGSYKIRQRSDGLVAPRQCT</sequence>
<comment type="similarity">
    <text evidence="1">Belongs to the leucine-binding protein family.</text>
</comment>
<reference evidence="4" key="1">
    <citation type="journal article" date="2017" name="Syst. Appl. Microbiol.">
        <title>Soybeans inoculated with root zone soils of Canadian native legumes harbour diverse and novel Bradyrhizobium spp. that possess agricultural potential.</title>
        <authorList>
            <person name="Bromfield E.S.P."/>
            <person name="Cloutier S."/>
            <person name="Tambong J.T."/>
            <person name="Tran Thi T.V."/>
        </authorList>
    </citation>
    <scope>NUCLEOTIDE SEQUENCE</scope>
    <source>
        <strain evidence="4">1S5</strain>
    </source>
</reference>
<name>A0A8T5UY73_9BRAD</name>
<feature type="domain" description="Leucine-binding protein" evidence="3">
    <location>
        <begin position="45"/>
        <end position="388"/>
    </location>
</feature>
<evidence type="ECO:0000313" key="5">
    <source>
        <dbReference type="Proteomes" id="UP000551709"/>
    </source>
</evidence>
<proteinExistence type="inferred from homology"/>